<dbReference type="OrthoDB" id="8252372at2"/>
<accession>A0A4Q1UQW9</accession>
<feature type="non-terminal residue" evidence="9">
    <location>
        <position position="81"/>
    </location>
</feature>
<reference evidence="9 10" key="1">
    <citation type="submission" date="2017-03" db="EMBL/GenBank/DDBJ databases">
        <authorList>
            <person name="Safronova V.I."/>
            <person name="Sazanova A.L."/>
            <person name="Chirak E.R."/>
        </authorList>
    </citation>
    <scope>NUCLEOTIDE SEQUENCE [LARGE SCALE GENOMIC DNA]</scope>
    <source>
        <strain evidence="9 10">Opo-243</strain>
    </source>
</reference>
<sequence>MTQRVALITGVTGQDGAYLAEYLLSLGYVVHGIKRRSSSFNTARVDHLYEDPHVGNVPFLMHYGDMTDSSNLIRLVQQIRP</sequence>
<evidence type="ECO:0000256" key="3">
    <source>
        <dbReference type="ARBA" id="ARBA00009263"/>
    </source>
</evidence>
<dbReference type="GO" id="GO:0008446">
    <property type="term" value="F:GDP-mannose 4,6-dehydratase activity"/>
    <property type="evidence" value="ECO:0007669"/>
    <property type="project" value="UniProtKB-EC"/>
</dbReference>
<comment type="similarity">
    <text evidence="3">Belongs to the NAD(P)-dependent epimerase/dehydratase family. GDP-mannose 4,6-dehydratase subfamily.</text>
</comment>
<dbReference type="InterPro" id="IPR016040">
    <property type="entry name" value="NAD(P)-bd_dom"/>
</dbReference>
<evidence type="ECO:0000256" key="4">
    <source>
        <dbReference type="ARBA" id="ARBA00011989"/>
    </source>
</evidence>
<dbReference type="Pfam" id="PF16363">
    <property type="entry name" value="GDP_Man_Dehyd"/>
    <property type="match status" value="1"/>
</dbReference>
<evidence type="ECO:0000259" key="8">
    <source>
        <dbReference type="Pfam" id="PF16363"/>
    </source>
</evidence>
<dbReference type="PANTHER" id="PTHR43715:SF1">
    <property type="entry name" value="GDP-MANNOSE 4,6 DEHYDRATASE"/>
    <property type="match status" value="1"/>
</dbReference>
<name>A0A4Q1UQW9_9BRAD</name>
<protein>
    <recommendedName>
        <fullName evidence="4">GDP-mannose 4,6-dehydratase</fullName>
        <ecNumber evidence="4">4.2.1.47</ecNumber>
    </recommendedName>
</protein>
<evidence type="ECO:0000313" key="9">
    <source>
        <dbReference type="EMBL" id="RXT36777.1"/>
    </source>
</evidence>
<dbReference type="InterPro" id="IPR006368">
    <property type="entry name" value="GDP_Man_deHydtase"/>
</dbReference>
<comment type="function">
    <text evidence="7">Catalyzes the conversion of GDP-D-mannose to GDP-4-dehydro-6-deoxy-D-mannose.</text>
</comment>
<keyword evidence="5" id="KW-0536">Nodulation</keyword>
<dbReference type="AlphaFoldDB" id="A0A4Q1UQW9"/>
<comment type="cofactor">
    <cofactor evidence="2">
        <name>NADP(+)</name>
        <dbReference type="ChEBI" id="CHEBI:58349"/>
    </cofactor>
</comment>
<dbReference type="GO" id="GO:0042351">
    <property type="term" value="P:'de novo' GDP-L-fucose biosynthetic process"/>
    <property type="evidence" value="ECO:0007669"/>
    <property type="project" value="TreeGrafter"/>
</dbReference>
<comment type="caution">
    <text evidence="9">The sequence shown here is derived from an EMBL/GenBank/DDBJ whole genome shotgun (WGS) entry which is preliminary data.</text>
</comment>
<evidence type="ECO:0000256" key="2">
    <source>
        <dbReference type="ARBA" id="ARBA00001937"/>
    </source>
</evidence>
<dbReference type="Proteomes" id="UP000290819">
    <property type="component" value="Unassembled WGS sequence"/>
</dbReference>
<dbReference type="InterPro" id="IPR036291">
    <property type="entry name" value="NAD(P)-bd_dom_sf"/>
</dbReference>
<dbReference type="RefSeq" id="WP_129274924.1">
    <property type="nucleotide sequence ID" value="NZ_MZXW01000050.1"/>
</dbReference>
<dbReference type="PANTHER" id="PTHR43715">
    <property type="entry name" value="GDP-MANNOSE 4,6-DEHYDRATASE"/>
    <property type="match status" value="1"/>
</dbReference>
<keyword evidence="6" id="KW-0456">Lyase</keyword>
<dbReference type="Gene3D" id="3.40.50.720">
    <property type="entry name" value="NAD(P)-binding Rossmann-like Domain"/>
    <property type="match status" value="1"/>
</dbReference>
<evidence type="ECO:0000256" key="6">
    <source>
        <dbReference type="ARBA" id="ARBA00023239"/>
    </source>
</evidence>
<evidence type="ECO:0000256" key="7">
    <source>
        <dbReference type="ARBA" id="ARBA00059383"/>
    </source>
</evidence>
<gene>
    <name evidence="9" type="ORF">B5V03_34710</name>
</gene>
<evidence type="ECO:0000256" key="5">
    <source>
        <dbReference type="ARBA" id="ARBA00022458"/>
    </source>
</evidence>
<organism evidence="9 10">
    <name type="scientific">Bradyrhizobium betae</name>
    <dbReference type="NCBI Taxonomy" id="244734"/>
    <lineage>
        <taxon>Bacteria</taxon>
        <taxon>Pseudomonadati</taxon>
        <taxon>Pseudomonadota</taxon>
        <taxon>Alphaproteobacteria</taxon>
        <taxon>Hyphomicrobiales</taxon>
        <taxon>Nitrobacteraceae</taxon>
        <taxon>Bradyrhizobium</taxon>
    </lineage>
</organism>
<proteinExistence type="inferred from homology"/>
<evidence type="ECO:0000313" key="10">
    <source>
        <dbReference type="Proteomes" id="UP000290819"/>
    </source>
</evidence>
<dbReference type="EMBL" id="MZXW01000050">
    <property type="protein sequence ID" value="RXT36777.1"/>
    <property type="molecule type" value="Genomic_DNA"/>
</dbReference>
<feature type="domain" description="NAD(P)-binding" evidence="8">
    <location>
        <begin position="7"/>
        <end position="81"/>
    </location>
</feature>
<comment type="catalytic activity">
    <reaction evidence="1">
        <text>GDP-alpha-D-mannose = GDP-4-dehydro-alpha-D-rhamnose + H2O</text>
        <dbReference type="Rhea" id="RHEA:23820"/>
        <dbReference type="ChEBI" id="CHEBI:15377"/>
        <dbReference type="ChEBI" id="CHEBI:57527"/>
        <dbReference type="ChEBI" id="CHEBI:57964"/>
        <dbReference type="EC" id="4.2.1.47"/>
    </reaction>
</comment>
<evidence type="ECO:0000256" key="1">
    <source>
        <dbReference type="ARBA" id="ARBA00000188"/>
    </source>
</evidence>
<keyword evidence="10" id="KW-1185">Reference proteome</keyword>
<dbReference type="EC" id="4.2.1.47" evidence="4"/>
<dbReference type="SUPFAM" id="SSF51735">
    <property type="entry name" value="NAD(P)-binding Rossmann-fold domains"/>
    <property type="match status" value="1"/>
</dbReference>
<dbReference type="FunFam" id="3.40.50.720:FF:000924">
    <property type="entry name" value="GDP-mannose 4,6 dehydratase"/>
    <property type="match status" value="1"/>
</dbReference>